<dbReference type="GO" id="GO:0043093">
    <property type="term" value="P:FtsZ-dependent cytokinesis"/>
    <property type="evidence" value="ECO:0007669"/>
    <property type="project" value="UniProtKB-UniRule"/>
</dbReference>
<evidence type="ECO:0000313" key="9">
    <source>
        <dbReference type="EMBL" id="PRO65320.1"/>
    </source>
</evidence>
<gene>
    <name evidence="7 9" type="primary">ftsL</name>
    <name evidence="9" type="ORF">C6I21_11000</name>
</gene>
<proteinExistence type="inferred from homology"/>
<comment type="function">
    <text evidence="7">Essential cell division protein.</text>
</comment>
<evidence type="ECO:0000313" key="10">
    <source>
        <dbReference type="Proteomes" id="UP000243650"/>
    </source>
</evidence>
<comment type="similarity">
    <text evidence="7">Belongs to the FtsL family.</text>
</comment>
<comment type="caution">
    <text evidence="9">The sequence shown here is derived from an EMBL/GenBank/DDBJ whole genome shotgun (WGS) entry which is preliminary data.</text>
</comment>
<dbReference type="InterPro" id="IPR007060">
    <property type="entry name" value="FtsL/DivIC"/>
</dbReference>
<dbReference type="OrthoDB" id="2989137at2"/>
<evidence type="ECO:0000256" key="6">
    <source>
        <dbReference type="ARBA" id="ARBA00023306"/>
    </source>
</evidence>
<keyword evidence="4 7" id="KW-1133">Transmembrane helix</keyword>
<dbReference type="Pfam" id="PF04977">
    <property type="entry name" value="DivIC"/>
    <property type="match status" value="1"/>
</dbReference>
<evidence type="ECO:0000256" key="5">
    <source>
        <dbReference type="ARBA" id="ARBA00023136"/>
    </source>
</evidence>
<name>A0A2P6MGF8_ALKUR</name>
<protein>
    <recommendedName>
        <fullName evidence="7 8">Cell division protein FtsL</fullName>
    </recommendedName>
</protein>
<dbReference type="InterPro" id="IPR011922">
    <property type="entry name" value="Cell_div_FtsL"/>
</dbReference>
<reference evidence="9 10" key="1">
    <citation type="submission" date="2018-03" db="EMBL/GenBank/DDBJ databases">
        <title>Bacillus urumqiensis sp. nov., a moderately haloalkaliphilic bacterium isolated from a salt lake.</title>
        <authorList>
            <person name="Zhao B."/>
            <person name="Liao Z."/>
        </authorList>
    </citation>
    <scope>NUCLEOTIDE SEQUENCE [LARGE SCALE GENOMIC DNA]</scope>
    <source>
        <strain evidence="9 10">BZ-SZ-XJ18</strain>
    </source>
</reference>
<feature type="transmembrane region" description="Helical" evidence="7">
    <location>
        <begin position="35"/>
        <end position="55"/>
    </location>
</feature>
<evidence type="ECO:0000256" key="7">
    <source>
        <dbReference type="HAMAP-Rule" id="MF_00910"/>
    </source>
</evidence>
<keyword evidence="3 7" id="KW-0812">Transmembrane</keyword>
<evidence type="ECO:0000256" key="8">
    <source>
        <dbReference type="NCBIfam" id="TIGR02209"/>
    </source>
</evidence>
<keyword evidence="2 7" id="KW-0132">Cell division</keyword>
<evidence type="ECO:0000256" key="2">
    <source>
        <dbReference type="ARBA" id="ARBA00022618"/>
    </source>
</evidence>
<keyword evidence="10" id="KW-1185">Reference proteome</keyword>
<evidence type="ECO:0000256" key="4">
    <source>
        <dbReference type="ARBA" id="ARBA00022989"/>
    </source>
</evidence>
<evidence type="ECO:0000256" key="3">
    <source>
        <dbReference type="ARBA" id="ARBA00022692"/>
    </source>
</evidence>
<dbReference type="RefSeq" id="WP_105959520.1">
    <property type="nucleotide sequence ID" value="NZ_PVNS01000009.1"/>
</dbReference>
<sequence>MSPVEKHTVLQPQRQYTKKVRRQIHRGGITKGERLLYFMMVPVIAIAAVLIISNYSQIYSANAEIQTTEAAVTAQADQNEALTLQVKELSDPERILSIAKNELGMTLDNSQVKVLHQPGD</sequence>
<keyword evidence="1 7" id="KW-1003">Cell membrane</keyword>
<organism evidence="9 10">
    <name type="scientific">Alkalicoccus urumqiensis</name>
    <name type="common">Bacillus urumqiensis</name>
    <dbReference type="NCBI Taxonomy" id="1548213"/>
    <lineage>
        <taxon>Bacteria</taxon>
        <taxon>Bacillati</taxon>
        <taxon>Bacillota</taxon>
        <taxon>Bacilli</taxon>
        <taxon>Bacillales</taxon>
        <taxon>Bacillaceae</taxon>
        <taxon>Alkalicoccus</taxon>
    </lineage>
</organism>
<accession>A0A2P6MGF8</accession>
<evidence type="ECO:0000256" key="1">
    <source>
        <dbReference type="ARBA" id="ARBA00022475"/>
    </source>
</evidence>
<dbReference type="GO" id="GO:0032153">
    <property type="term" value="C:cell division site"/>
    <property type="evidence" value="ECO:0007669"/>
    <property type="project" value="UniProtKB-UniRule"/>
</dbReference>
<dbReference type="GO" id="GO:0005886">
    <property type="term" value="C:plasma membrane"/>
    <property type="evidence" value="ECO:0007669"/>
    <property type="project" value="UniProtKB-SubCell"/>
</dbReference>
<dbReference type="AlphaFoldDB" id="A0A2P6MGF8"/>
<dbReference type="EMBL" id="PVNS01000009">
    <property type="protein sequence ID" value="PRO65320.1"/>
    <property type="molecule type" value="Genomic_DNA"/>
</dbReference>
<keyword evidence="5 7" id="KW-0472">Membrane</keyword>
<dbReference type="HAMAP" id="MF_00910">
    <property type="entry name" value="FtsL"/>
    <property type="match status" value="1"/>
</dbReference>
<dbReference type="Proteomes" id="UP000243650">
    <property type="component" value="Unassembled WGS sequence"/>
</dbReference>
<keyword evidence="6 7" id="KW-0131">Cell cycle</keyword>
<comment type="subcellular location">
    <subcellularLocation>
        <location evidence="7">Cell membrane</location>
        <topology evidence="7">Single-pass type II membrane protein</topology>
    </subcellularLocation>
    <text evidence="7">Localizes to the division septum where it forms a ring structure.</text>
</comment>
<dbReference type="NCBIfam" id="TIGR02209">
    <property type="entry name" value="ftsL_broad"/>
    <property type="match status" value="1"/>
</dbReference>